<keyword evidence="4 6" id="KW-1133">Transmembrane helix</keyword>
<dbReference type="EMBL" id="VJNB01000001">
    <property type="protein sequence ID" value="TSE21433.1"/>
    <property type="molecule type" value="Genomic_DNA"/>
</dbReference>
<evidence type="ECO:0000256" key="3">
    <source>
        <dbReference type="ARBA" id="ARBA00022692"/>
    </source>
</evidence>
<keyword evidence="9" id="KW-1185">Reference proteome</keyword>
<evidence type="ECO:0000256" key="5">
    <source>
        <dbReference type="ARBA" id="ARBA00023136"/>
    </source>
</evidence>
<dbReference type="InterPro" id="IPR051258">
    <property type="entry name" value="Diverse_Substrate_Transporter"/>
</dbReference>
<dbReference type="GO" id="GO:0005886">
    <property type="term" value="C:plasma membrane"/>
    <property type="evidence" value="ECO:0007669"/>
    <property type="project" value="UniProtKB-SubCell"/>
</dbReference>
<dbReference type="AlphaFoldDB" id="A0A554WCY7"/>
<feature type="domain" description="EamA" evidence="7">
    <location>
        <begin position="155"/>
        <end position="287"/>
    </location>
</feature>
<feature type="transmembrane region" description="Helical" evidence="6">
    <location>
        <begin position="7"/>
        <end position="26"/>
    </location>
</feature>
<evidence type="ECO:0000256" key="1">
    <source>
        <dbReference type="ARBA" id="ARBA00004651"/>
    </source>
</evidence>
<feature type="transmembrane region" description="Helical" evidence="6">
    <location>
        <begin position="272"/>
        <end position="291"/>
    </location>
</feature>
<dbReference type="Pfam" id="PF00892">
    <property type="entry name" value="EamA"/>
    <property type="match status" value="2"/>
</dbReference>
<keyword evidence="5 6" id="KW-0472">Membrane</keyword>
<organism evidence="8 9">
    <name type="scientific">Tepidimonas alkaliphilus</name>
    <dbReference type="NCBI Taxonomy" id="2588942"/>
    <lineage>
        <taxon>Bacteria</taxon>
        <taxon>Pseudomonadati</taxon>
        <taxon>Pseudomonadota</taxon>
        <taxon>Betaproteobacteria</taxon>
        <taxon>Burkholderiales</taxon>
        <taxon>Tepidimonas</taxon>
    </lineage>
</organism>
<feature type="transmembrane region" description="Helical" evidence="6">
    <location>
        <begin position="79"/>
        <end position="98"/>
    </location>
</feature>
<feature type="transmembrane region" description="Helical" evidence="6">
    <location>
        <begin position="128"/>
        <end position="145"/>
    </location>
</feature>
<dbReference type="InterPro" id="IPR000620">
    <property type="entry name" value="EamA_dom"/>
</dbReference>
<comment type="subcellular location">
    <subcellularLocation>
        <location evidence="1">Cell membrane</location>
        <topology evidence="1">Multi-pass membrane protein</topology>
    </subcellularLocation>
</comment>
<feature type="transmembrane region" description="Helical" evidence="6">
    <location>
        <begin position="211"/>
        <end position="234"/>
    </location>
</feature>
<evidence type="ECO:0000313" key="9">
    <source>
        <dbReference type="Proteomes" id="UP000315736"/>
    </source>
</evidence>
<evidence type="ECO:0000259" key="7">
    <source>
        <dbReference type="Pfam" id="PF00892"/>
    </source>
</evidence>
<name>A0A554WCY7_9BURK</name>
<dbReference type="Gene3D" id="1.10.3730.20">
    <property type="match status" value="1"/>
</dbReference>
<feature type="transmembrane region" description="Helical" evidence="6">
    <location>
        <begin position="38"/>
        <end position="58"/>
    </location>
</feature>
<feature type="transmembrane region" description="Helical" evidence="6">
    <location>
        <begin position="187"/>
        <end position="205"/>
    </location>
</feature>
<dbReference type="InterPro" id="IPR037185">
    <property type="entry name" value="EmrE-like"/>
</dbReference>
<evidence type="ECO:0000313" key="8">
    <source>
        <dbReference type="EMBL" id="TSE21433.1"/>
    </source>
</evidence>
<dbReference type="RefSeq" id="WP_246100505.1">
    <property type="nucleotide sequence ID" value="NZ_VJNB01000001.1"/>
</dbReference>
<dbReference type="PANTHER" id="PTHR42920:SF5">
    <property type="entry name" value="EAMA DOMAIN-CONTAINING PROTEIN"/>
    <property type="match status" value="1"/>
</dbReference>
<proteinExistence type="predicted"/>
<gene>
    <name evidence="8" type="ORF">Talka_00102</name>
</gene>
<protein>
    <submittedName>
        <fullName evidence="8">EamA-like transporter family protein</fullName>
    </submittedName>
</protein>
<comment type="caution">
    <text evidence="8">The sequence shown here is derived from an EMBL/GenBank/DDBJ whole genome shotgun (WGS) entry which is preliminary data.</text>
</comment>
<reference evidence="8 9" key="1">
    <citation type="submission" date="2019-07" db="EMBL/GenBank/DDBJ databases">
        <title>Tepidimonas alkaliphilus YIM 72238 draft genome.</title>
        <authorList>
            <person name="Da Costa M.S."/>
            <person name="Froufe H.J.C."/>
            <person name="Egas C."/>
            <person name="Albuquerque L."/>
        </authorList>
    </citation>
    <scope>NUCLEOTIDE SEQUENCE [LARGE SCALE GENOMIC DNA]</scope>
    <source>
        <strain evidence="8 9">YIM 72238</strain>
    </source>
</reference>
<feature type="domain" description="EamA" evidence="7">
    <location>
        <begin position="11"/>
        <end position="145"/>
    </location>
</feature>
<accession>A0A554WCY7</accession>
<evidence type="ECO:0000256" key="6">
    <source>
        <dbReference type="SAM" id="Phobius"/>
    </source>
</evidence>
<keyword evidence="2" id="KW-1003">Cell membrane</keyword>
<feature type="transmembrane region" description="Helical" evidence="6">
    <location>
        <begin position="246"/>
        <end position="266"/>
    </location>
</feature>
<keyword evidence="3 6" id="KW-0812">Transmembrane</keyword>
<evidence type="ECO:0000256" key="2">
    <source>
        <dbReference type="ARBA" id="ARBA00022475"/>
    </source>
</evidence>
<dbReference type="PANTHER" id="PTHR42920">
    <property type="entry name" value="OS03G0707200 PROTEIN-RELATED"/>
    <property type="match status" value="1"/>
</dbReference>
<evidence type="ECO:0000256" key="4">
    <source>
        <dbReference type="ARBA" id="ARBA00022989"/>
    </source>
</evidence>
<feature type="transmembrane region" description="Helical" evidence="6">
    <location>
        <begin position="104"/>
        <end position="121"/>
    </location>
</feature>
<sequence>MNPAPRVWLTDALMLLTAAIWGSTFVAQQMGMDSVGPFAYTAARLTLGLLLIAPLWRWRGGPFAAIPVLDSTGLWRDGALLGLVLFVAINLQQVGLLGTSVSNAGFITGLYVVLVPLLLALFGRRVGLPVWLAVALATAGLYFLSVKPDATIAPGDWLQLGSAAVWAVHVLLVGCYARRHDALRLSLVQYLVAAALSWAVALARAEPMGPAALWAAAGAIAWGGILSIGVAYTLQVIAQRHAHPTHAAIIYSSEGVFSALGGWWVLGEAIGWRGWGGAALIVAGMLVAQLGRRD</sequence>
<dbReference type="Proteomes" id="UP000315736">
    <property type="component" value="Unassembled WGS sequence"/>
</dbReference>
<dbReference type="SUPFAM" id="SSF103481">
    <property type="entry name" value="Multidrug resistance efflux transporter EmrE"/>
    <property type="match status" value="2"/>
</dbReference>
<feature type="transmembrane region" description="Helical" evidence="6">
    <location>
        <begin position="157"/>
        <end position="175"/>
    </location>
</feature>